<dbReference type="PANTHER" id="PTHR34179">
    <property type="entry name" value="TUMOR PROTEIN P53-INDUCIBLE PROTEIN 13"/>
    <property type="match status" value="1"/>
</dbReference>
<evidence type="ECO:0000313" key="1">
    <source>
        <dbReference type="EMBL" id="CEK95733.1"/>
    </source>
</evidence>
<dbReference type="Pfam" id="PF11303">
    <property type="entry name" value="DUF3105"/>
    <property type="match status" value="1"/>
</dbReference>
<dbReference type="GO" id="GO:0005737">
    <property type="term" value="C:cytoplasm"/>
    <property type="evidence" value="ECO:0007669"/>
    <property type="project" value="TreeGrafter"/>
</dbReference>
<gene>
    <name evidence="1" type="primary">ORF208480</name>
</gene>
<proteinExistence type="predicted"/>
<sequence>LHYFHCDKYAQRPLHICYPEVIDYTEDIPTSGRHRPLWPKYGEYTYVPVQRWLHSLEHGGVVFLYHPCAQPNQIEIFKSVAENCLWKHIISPYQKIPPNMNFAVLTWKCKLVMNNVDVSRIVHFIKTKALQGPEVTFRDGQYKIGLIKPAKIVSDNEDSVLCPSMPTISAMADDFKQKSLARRIKSLTSQSNLEKTISAFMKQFTD</sequence>
<protein>
    <submittedName>
        <fullName evidence="1">Uncharacterized protein</fullName>
    </submittedName>
</protein>
<dbReference type="PANTHER" id="PTHR34179:SF1">
    <property type="entry name" value="TUMOR PROTEIN P53-INDUCIBLE PROTEIN 13"/>
    <property type="match status" value="1"/>
</dbReference>
<dbReference type="EMBL" id="HACG01048868">
    <property type="protein sequence ID" value="CEK95733.1"/>
    <property type="molecule type" value="Transcribed_RNA"/>
</dbReference>
<feature type="non-terminal residue" evidence="1">
    <location>
        <position position="1"/>
    </location>
</feature>
<dbReference type="InterPro" id="IPR021454">
    <property type="entry name" value="DUF3105"/>
</dbReference>
<reference evidence="1" key="1">
    <citation type="submission" date="2014-12" db="EMBL/GenBank/DDBJ databases">
        <title>Insight into the proteome of Arion vulgaris.</title>
        <authorList>
            <person name="Aradska J."/>
            <person name="Bulat T."/>
            <person name="Smidak R."/>
            <person name="Sarate P."/>
            <person name="Gangsoo J."/>
            <person name="Sialana F."/>
            <person name="Bilban M."/>
            <person name="Lubec G."/>
        </authorList>
    </citation>
    <scope>NUCLEOTIDE SEQUENCE</scope>
    <source>
        <tissue evidence="1">Skin</tissue>
    </source>
</reference>
<accession>A0A0B7BRV2</accession>
<organism evidence="1">
    <name type="scientific">Arion vulgaris</name>
    <dbReference type="NCBI Taxonomy" id="1028688"/>
    <lineage>
        <taxon>Eukaryota</taxon>
        <taxon>Metazoa</taxon>
        <taxon>Spiralia</taxon>
        <taxon>Lophotrochozoa</taxon>
        <taxon>Mollusca</taxon>
        <taxon>Gastropoda</taxon>
        <taxon>Heterobranchia</taxon>
        <taxon>Euthyneura</taxon>
        <taxon>Panpulmonata</taxon>
        <taxon>Eupulmonata</taxon>
        <taxon>Stylommatophora</taxon>
        <taxon>Helicina</taxon>
        <taxon>Arionoidea</taxon>
        <taxon>Arionidae</taxon>
        <taxon>Arion</taxon>
    </lineage>
</organism>
<name>A0A0B7BRV2_9EUPU</name>
<dbReference type="AlphaFoldDB" id="A0A0B7BRV2"/>